<accession>R0LA54</accession>
<gene>
    <name evidence="3" type="ORF">Anapl_11599</name>
</gene>
<evidence type="ECO:0000256" key="2">
    <source>
        <dbReference type="SAM" id="SignalP"/>
    </source>
</evidence>
<keyword evidence="2" id="KW-0732">Signal</keyword>
<dbReference type="AlphaFoldDB" id="R0LA54"/>
<dbReference type="EMBL" id="KB742953">
    <property type="protein sequence ID" value="EOB02549.1"/>
    <property type="molecule type" value="Genomic_DNA"/>
</dbReference>
<organism evidence="3 4">
    <name type="scientific">Anas platyrhynchos</name>
    <name type="common">Mallard</name>
    <name type="synonym">Anas boschas</name>
    <dbReference type="NCBI Taxonomy" id="8839"/>
    <lineage>
        <taxon>Eukaryota</taxon>
        <taxon>Metazoa</taxon>
        <taxon>Chordata</taxon>
        <taxon>Craniata</taxon>
        <taxon>Vertebrata</taxon>
        <taxon>Euteleostomi</taxon>
        <taxon>Archelosauria</taxon>
        <taxon>Archosauria</taxon>
        <taxon>Dinosauria</taxon>
        <taxon>Saurischia</taxon>
        <taxon>Theropoda</taxon>
        <taxon>Coelurosauria</taxon>
        <taxon>Aves</taxon>
        <taxon>Neognathae</taxon>
        <taxon>Galloanserae</taxon>
        <taxon>Anseriformes</taxon>
        <taxon>Anatidae</taxon>
        <taxon>Anatinae</taxon>
        <taxon>Anas</taxon>
    </lineage>
</organism>
<protein>
    <submittedName>
        <fullName evidence="3">Uncharacterized protein</fullName>
    </submittedName>
</protein>
<sequence>MEKLVLVLLFLPQAYTPIRTSGTLGSSGGKPRCAGLKDTGPNAGRVGKRGFSSCRHQGWTNLQHPRLSLSSSAADLSTLTLSWLEPLMEKSDEIVLNKDPTFSTGCSVTAEESRKQNTSKLEPPQANRSKTQMSQ</sequence>
<feature type="compositionally biased region" description="Polar residues" evidence="1">
    <location>
        <begin position="116"/>
        <end position="135"/>
    </location>
</feature>
<keyword evidence="4" id="KW-1185">Reference proteome</keyword>
<evidence type="ECO:0000313" key="4">
    <source>
        <dbReference type="Proteomes" id="UP000296049"/>
    </source>
</evidence>
<evidence type="ECO:0000256" key="1">
    <source>
        <dbReference type="SAM" id="MobiDB-lite"/>
    </source>
</evidence>
<feature type="region of interest" description="Disordered" evidence="1">
    <location>
        <begin position="21"/>
        <end position="50"/>
    </location>
</feature>
<feature type="chain" id="PRO_5004343629" evidence="2">
    <location>
        <begin position="21"/>
        <end position="135"/>
    </location>
</feature>
<reference evidence="4" key="1">
    <citation type="journal article" date="2013" name="Nat. Genet.">
        <title>The duck genome and transcriptome provide insight into an avian influenza virus reservoir species.</title>
        <authorList>
            <person name="Huang Y."/>
            <person name="Li Y."/>
            <person name="Burt D.W."/>
            <person name="Chen H."/>
            <person name="Zhang Y."/>
            <person name="Qian W."/>
            <person name="Kim H."/>
            <person name="Gan S."/>
            <person name="Zhao Y."/>
            <person name="Li J."/>
            <person name="Yi K."/>
            <person name="Feng H."/>
            <person name="Zhu P."/>
            <person name="Li B."/>
            <person name="Liu Q."/>
            <person name="Fairley S."/>
            <person name="Magor K.E."/>
            <person name="Du Z."/>
            <person name="Hu X."/>
            <person name="Goodman L."/>
            <person name="Tafer H."/>
            <person name="Vignal A."/>
            <person name="Lee T."/>
            <person name="Kim K.W."/>
            <person name="Sheng Z."/>
            <person name="An Y."/>
            <person name="Searle S."/>
            <person name="Herrero J."/>
            <person name="Groenen M.A."/>
            <person name="Crooijmans R.P."/>
            <person name="Faraut T."/>
            <person name="Cai Q."/>
            <person name="Webster R.G."/>
            <person name="Aldridge J.R."/>
            <person name="Warren W.C."/>
            <person name="Bartschat S."/>
            <person name="Kehr S."/>
            <person name="Marz M."/>
            <person name="Stadler P.F."/>
            <person name="Smith J."/>
            <person name="Kraus R.H."/>
            <person name="Zhao Y."/>
            <person name="Ren L."/>
            <person name="Fei J."/>
            <person name="Morisson M."/>
            <person name="Kaiser P."/>
            <person name="Griffin D.K."/>
            <person name="Rao M."/>
            <person name="Pitel F."/>
            <person name="Wang J."/>
            <person name="Li N."/>
        </authorList>
    </citation>
    <scope>NUCLEOTIDE SEQUENCE [LARGE SCALE GENOMIC DNA]</scope>
</reference>
<name>R0LA54_ANAPL</name>
<evidence type="ECO:0000313" key="3">
    <source>
        <dbReference type="EMBL" id="EOB02549.1"/>
    </source>
</evidence>
<feature type="signal peptide" evidence="2">
    <location>
        <begin position="1"/>
        <end position="20"/>
    </location>
</feature>
<proteinExistence type="predicted"/>
<dbReference type="Proteomes" id="UP000296049">
    <property type="component" value="Unassembled WGS sequence"/>
</dbReference>
<feature type="region of interest" description="Disordered" evidence="1">
    <location>
        <begin position="98"/>
        <end position="135"/>
    </location>
</feature>